<keyword evidence="5" id="KW-1185">Reference proteome</keyword>
<dbReference type="VEuPathDB" id="AmoebaDB:EIN_430640"/>
<feature type="region of interest" description="Disordered" evidence="2">
    <location>
        <begin position="640"/>
        <end position="680"/>
    </location>
</feature>
<evidence type="ECO:0000256" key="2">
    <source>
        <dbReference type="SAM" id="MobiDB-lite"/>
    </source>
</evidence>
<sequence>MGYLREGKTENKKGISKKGEVINRGTRTLKIILLHMQVLLILSVAIAAIATPKCPQTTVSNVVGDLNQKQPAGTKALALEMYKKALLTDDVKVPIQNRTQAIKDRLNQITNSTAVNKTQEVNLQIEKINANIKLIEEETAQVNASIAESLKNINETQNNEKKQLEEKMAEIAKERALIDALNKKKEELRKKTIDLLRLKVTAEKIIEHHAEQMRERRRFIKDLESSKRRVENTKKALEVVKEQEQKKRIAAMKKAKILTQNLRDQDTAQEMKERMIKLKQDRLAEIIRRKMLILQEQIKTAKIQNNEEQRVALEKKLLELKRYKKAKIHCARNALRKYKLVNQKKIEDLKQKVLDTKLANRLTVEKNDYLTKIKAELADEIDELKKQKTAFETEKTIEEKTIDNQLKIESENLKAAQKAQVRKDYAYKNNRIDLAELRNTVLNAEKAQLERKAAKKLLKGVISSTAKQNAIDNRANLDIALMKAETSNKKKILKTIANGTKSTVEAEKAAVEALKNAAVKAKQERQIFKTQIARDILVEANQRHLKHLKERKAEIEEIVKQKVAERNRKAALKVNKADTLIALAGLQGKLDKKYILRRQQVALKNAQALSNAVKGLVPEKKDQFLKLKSFKVNCGSLAKKMSTPCSGDAKKDAKKADKKVAKKAAKKVAAKKAAKKAKKD</sequence>
<organism evidence="4 5">
    <name type="scientific">Entamoeba invadens IP1</name>
    <dbReference type="NCBI Taxonomy" id="370355"/>
    <lineage>
        <taxon>Eukaryota</taxon>
        <taxon>Amoebozoa</taxon>
        <taxon>Evosea</taxon>
        <taxon>Archamoebae</taxon>
        <taxon>Mastigamoebida</taxon>
        <taxon>Entamoebidae</taxon>
        <taxon>Entamoeba</taxon>
    </lineage>
</organism>
<evidence type="ECO:0000313" key="5">
    <source>
        <dbReference type="Proteomes" id="UP000014680"/>
    </source>
</evidence>
<dbReference type="AlphaFoldDB" id="A0A0A1UFH3"/>
<dbReference type="OMA" id="HYLEDAM"/>
<dbReference type="KEGG" id="eiv:EIN_430640"/>
<gene>
    <name evidence="4" type="ORF">EIN_430640</name>
</gene>
<keyword evidence="1" id="KW-0175">Coiled coil</keyword>
<feature type="coiled-coil region" evidence="1">
    <location>
        <begin position="118"/>
        <end position="247"/>
    </location>
</feature>
<feature type="transmembrane region" description="Helical" evidence="3">
    <location>
        <begin position="31"/>
        <end position="50"/>
    </location>
</feature>
<feature type="compositionally biased region" description="Basic residues" evidence="2">
    <location>
        <begin position="660"/>
        <end position="680"/>
    </location>
</feature>
<protein>
    <submittedName>
        <fullName evidence="4">DNA double-strand break repair Rad50 ATPase, putative</fullName>
    </submittedName>
</protein>
<dbReference type="Proteomes" id="UP000014680">
    <property type="component" value="Unassembled WGS sequence"/>
</dbReference>
<dbReference type="GeneID" id="14894258"/>
<dbReference type="EMBL" id="KB206168">
    <property type="protein sequence ID" value="ELP95258.1"/>
    <property type="molecule type" value="Genomic_DNA"/>
</dbReference>
<keyword evidence="3" id="KW-1133">Transmembrane helix</keyword>
<accession>A0A0A1UFH3</accession>
<name>A0A0A1UFH3_ENTIV</name>
<reference evidence="4 5" key="1">
    <citation type="submission" date="2012-10" db="EMBL/GenBank/DDBJ databases">
        <authorList>
            <person name="Zafar N."/>
            <person name="Inman J."/>
            <person name="Hall N."/>
            <person name="Lorenzi H."/>
            <person name="Caler E."/>
        </authorList>
    </citation>
    <scope>NUCLEOTIDE SEQUENCE [LARGE SCALE GENOMIC DNA]</scope>
    <source>
        <strain evidence="4 5">IP1</strain>
    </source>
</reference>
<dbReference type="RefSeq" id="XP_004262029.1">
    <property type="nucleotide sequence ID" value="XM_004261981.1"/>
</dbReference>
<keyword evidence="3" id="KW-0812">Transmembrane</keyword>
<feature type="coiled-coil region" evidence="1">
    <location>
        <begin position="367"/>
        <end position="401"/>
    </location>
</feature>
<keyword evidence="3" id="KW-0472">Membrane</keyword>
<evidence type="ECO:0000313" key="4">
    <source>
        <dbReference type="EMBL" id="ELP95258.1"/>
    </source>
</evidence>
<feature type="compositionally biased region" description="Basic and acidic residues" evidence="2">
    <location>
        <begin position="648"/>
        <end position="659"/>
    </location>
</feature>
<evidence type="ECO:0000256" key="1">
    <source>
        <dbReference type="SAM" id="Coils"/>
    </source>
</evidence>
<dbReference type="OrthoDB" id="29123at2759"/>
<evidence type="ECO:0000256" key="3">
    <source>
        <dbReference type="SAM" id="Phobius"/>
    </source>
</evidence>
<feature type="coiled-coil region" evidence="1">
    <location>
        <begin position="504"/>
        <end position="565"/>
    </location>
</feature>
<proteinExistence type="predicted"/>